<dbReference type="CDD" id="cd06661">
    <property type="entry name" value="GGCT_like"/>
    <property type="match status" value="1"/>
</dbReference>
<evidence type="ECO:0000313" key="3">
    <source>
        <dbReference type="Proteomes" id="UP000297900"/>
    </source>
</evidence>
<reference evidence="2 3" key="1">
    <citation type="submission" date="2019-03" db="EMBL/GenBank/DDBJ databases">
        <title>Cohnella endophytica sp. nov., a novel endophytic bacterium isolated from bark of Sonneratia apetala.</title>
        <authorList>
            <person name="Tuo L."/>
        </authorList>
    </citation>
    <scope>NUCLEOTIDE SEQUENCE [LARGE SCALE GENOMIC DNA]</scope>
    <source>
        <strain evidence="2 3">CCTCC AB 208254</strain>
    </source>
</reference>
<dbReference type="Pfam" id="PF06094">
    <property type="entry name" value="GGACT"/>
    <property type="match status" value="1"/>
</dbReference>
<dbReference type="InterPro" id="IPR036568">
    <property type="entry name" value="GGCT-like_sf"/>
</dbReference>
<dbReference type="Gene3D" id="3.10.490.10">
    <property type="entry name" value="Gamma-glutamyl cyclotransferase-like"/>
    <property type="match status" value="1"/>
</dbReference>
<name>A0A4Y8M148_9BACL</name>
<dbReference type="GO" id="GO:0016740">
    <property type="term" value="F:transferase activity"/>
    <property type="evidence" value="ECO:0007669"/>
    <property type="project" value="UniProtKB-KW"/>
</dbReference>
<protein>
    <submittedName>
        <fullName evidence="2">Gamma-glutamylcyclotransferase</fullName>
    </submittedName>
</protein>
<evidence type="ECO:0000313" key="2">
    <source>
        <dbReference type="EMBL" id="TFE28218.1"/>
    </source>
</evidence>
<sequence length="126" mass="14106">MENAGIRVFVYGSLLPGLSNHGVIAPYLKTVTAGRIRGRLVDYGPYPALLLGSGGFVRGMWMEVAPEGLPALDELEGFIGIEEENDYERVWVTDEDDPSLFGWVYIWTDHRGCPFVDGDWWPDVTK</sequence>
<organism evidence="2 3">
    <name type="scientific">Cohnella luojiensis</name>
    <dbReference type="NCBI Taxonomy" id="652876"/>
    <lineage>
        <taxon>Bacteria</taxon>
        <taxon>Bacillati</taxon>
        <taxon>Bacillota</taxon>
        <taxon>Bacilli</taxon>
        <taxon>Bacillales</taxon>
        <taxon>Paenibacillaceae</taxon>
        <taxon>Cohnella</taxon>
    </lineage>
</organism>
<dbReference type="Proteomes" id="UP000297900">
    <property type="component" value="Unassembled WGS sequence"/>
</dbReference>
<dbReference type="OrthoDB" id="8538589at2"/>
<accession>A0A4Y8M148</accession>
<dbReference type="InterPro" id="IPR013024">
    <property type="entry name" value="GGCT-like"/>
</dbReference>
<keyword evidence="3" id="KW-1185">Reference proteome</keyword>
<dbReference type="AlphaFoldDB" id="A0A4Y8M148"/>
<gene>
    <name evidence="2" type="ORF">E2980_07780</name>
</gene>
<evidence type="ECO:0000259" key="1">
    <source>
        <dbReference type="Pfam" id="PF06094"/>
    </source>
</evidence>
<comment type="caution">
    <text evidence="2">The sequence shown here is derived from an EMBL/GenBank/DDBJ whole genome shotgun (WGS) entry which is preliminary data.</text>
</comment>
<feature type="domain" description="Gamma-glutamylcyclotransferase AIG2-like" evidence="1">
    <location>
        <begin position="8"/>
        <end position="120"/>
    </location>
</feature>
<dbReference type="SUPFAM" id="SSF110857">
    <property type="entry name" value="Gamma-glutamyl cyclotransferase-like"/>
    <property type="match status" value="1"/>
</dbReference>
<dbReference type="InterPro" id="IPR009288">
    <property type="entry name" value="AIG2-like_dom"/>
</dbReference>
<proteinExistence type="predicted"/>
<dbReference type="EMBL" id="SOMN01000007">
    <property type="protein sequence ID" value="TFE28218.1"/>
    <property type="molecule type" value="Genomic_DNA"/>
</dbReference>
<keyword evidence="2" id="KW-0808">Transferase</keyword>